<reference evidence="3 4" key="1">
    <citation type="journal article" date="2008" name="Int. J. Syst. Evol. Microbiol.">
        <title>Tessaracoccus flavescens sp. nov., isolated from marine sediment.</title>
        <authorList>
            <person name="Lee D.W."/>
            <person name="Lee S.D."/>
        </authorList>
    </citation>
    <scope>NUCLEOTIDE SEQUENCE [LARGE SCALE GENOMIC DNA]</scope>
    <source>
        <strain evidence="3 4">SST-39T</strain>
    </source>
</reference>
<dbReference type="EMBL" id="CP019607">
    <property type="protein sequence ID" value="AQP51512.1"/>
    <property type="molecule type" value="Genomic_DNA"/>
</dbReference>
<accession>A0A1Q2CZN6</accession>
<keyword evidence="2" id="KW-0472">Membrane</keyword>
<dbReference type="Proteomes" id="UP000188235">
    <property type="component" value="Chromosome"/>
</dbReference>
<evidence type="ECO:0000313" key="4">
    <source>
        <dbReference type="Proteomes" id="UP000188235"/>
    </source>
</evidence>
<dbReference type="KEGG" id="tfa:BW733_12525"/>
<feature type="region of interest" description="Disordered" evidence="1">
    <location>
        <begin position="1"/>
        <end position="20"/>
    </location>
</feature>
<dbReference type="AlphaFoldDB" id="A0A1Q2CZN6"/>
<evidence type="ECO:0000313" key="3">
    <source>
        <dbReference type="EMBL" id="AQP51512.1"/>
    </source>
</evidence>
<evidence type="ECO:0000256" key="1">
    <source>
        <dbReference type="SAM" id="MobiDB-lite"/>
    </source>
</evidence>
<organism evidence="3 4">
    <name type="scientific">Tessaracoccus flavescens</name>
    <dbReference type="NCBI Taxonomy" id="399497"/>
    <lineage>
        <taxon>Bacteria</taxon>
        <taxon>Bacillati</taxon>
        <taxon>Actinomycetota</taxon>
        <taxon>Actinomycetes</taxon>
        <taxon>Propionibacteriales</taxon>
        <taxon>Propionibacteriaceae</taxon>
        <taxon>Tessaracoccus</taxon>
    </lineage>
</organism>
<sequence>MATHAVPEKEQGGTEGSDVPEIGCYISTFPEPIIVPAEAVDGSARAWRSLRSAAPYLAVSVLASLALGIGLARRT</sequence>
<protein>
    <submittedName>
        <fullName evidence="3">Uncharacterized protein</fullName>
    </submittedName>
</protein>
<name>A0A1Q2CZN6_9ACTN</name>
<keyword evidence="2" id="KW-1133">Transmembrane helix</keyword>
<keyword evidence="2" id="KW-0812">Transmembrane</keyword>
<gene>
    <name evidence="3" type="ORF">BW733_12525</name>
</gene>
<feature type="compositionally biased region" description="Basic and acidic residues" evidence="1">
    <location>
        <begin position="1"/>
        <end position="12"/>
    </location>
</feature>
<keyword evidence="4" id="KW-1185">Reference proteome</keyword>
<evidence type="ECO:0000256" key="2">
    <source>
        <dbReference type="SAM" id="Phobius"/>
    </source>
</evidence>
<feature type="transmembrane region" description="Helical" evidence="2">
    <location>
        <begin position="53"/>
        <end position="72"/>
    </location>
</feature>
<proteinExistence type="predicted"/>